<evidence type="ECO:0000256" key="2">
    <source>
        <dbReference type="SAM" id="SignalP"/>
    </source>
</evidence>
<comment type="caution">
    <text evidence="3">The sequence shown here is derived from an EMBL/GenBank/DDBJ whole genome shotgun (WGS) entry which is preliminary data.</text>
</comment>
<feature type="transmembrane region" description="Helical" evidence="1">
    <location>
        <begin position="81"/>
        <end position="101"/>
    </location>
</feature>
<dbReference type="Proteomes" id="UP000315589">
    <property type="component" value="Unassembled WGS sequence"/>
</dbReference>
<feature type="signal peptide" evidence="2">
    <location>
        <begin position="1"/>
        <end position="24"/>
    </location>
</feature>
<reference evidence="3 4" key="1">
    <citation type="submission" date="2017-07" db="EMBL/GenBank/DDBJ databases">
        <title>Mechanisms for carbon and nitrogen cycling indicate functional differentiation within the Candidate Phyla Radiation.</title>
        <authorList>
            <person name="Danczak R.E."/>
            <person name="Johnston M.D."/>
            <person name="Kenah C."/>
            <person name="Slattery M."/>
            <person name="Wrighton K.C."/>
            <person name="Wilkins M.J."/>
        </authorList>
    </citation>
    <scope>NUCLEOTIDE SEQUENCE [LARGE SCALE GENOMIC DNA]</scope>
    <source>
        <strain evidence="3">Licking1014_85</strain>
    </source>
</reference>
<evidence type="ECO:0000313" key="3">
    <source>
        <dbReference type="EMBL" id="TSC92323.1"/>
    </source>
</evidence>
<evidence type="ECO:0000313" key="4">
    <source>
        <dbReference type="Proteomes" id="UP000315589"/>
    </source>
</evidence>
<accession>A0A554LHH3</accession>
<dbReference type="EMBL" id="VMGI01000071">
    <property type="protein sequence ID" value="TSC92323.1"/>
    <property type="molecule type" value="Genomic_DNA"/>
</dbReference>
<keyword evidence="2" id="KW-0732">Signal</keyword>
<feature type="transmembrane region" description="Helical" evidence="1">
    <location>
        <begin position="113"/>
        <end position="135"/>
    </location>
</feature>
<feature type="transmembrane region" description="Helical" evidence="1">
    <location>
        <begin position="51"/>
        <end position="69"/>
    </location>
</feature>
<keyword evidence="1" id="KW-0472">Membrane</keyword>
<evidence type="ECO:0000256" key="1">
    <source>
        <dbReference type="SAM" id="Phobius"/>
    </source>
</evidence>
<keyword evidence="1" id="KW-0812">Transmembrane</keyword>
<feature type="transmembrane region" description="Helical" evidence="1">
    <location>
        <begin position="147"/>
        <end position="167"/>
    </location>
</feature>
<sequence length="170" mass="19608">MFNNKFKQFIAALLVLLTYSHASAMCPLCSAAVIAGVGLTRWMNIDDTITGLWIGATTASLIWWTINWFNSRKIKFKFRKILTTIFYYAIIVVPLVYYDIVGHPLNRLWGMDRLLLGIIIGSASFFISGMYYLNIKRKNNNRAKYPFQKIVLAILPLVILSLIFYYYTGR</sequence>
<keyword evidence="1" id="KW-1133">Transmembrane helix</keyword>
<protein>
    <submittedName>
        <fullName evidence="3">Uncharacterized protein</fullName>
    </submittedName>
</protein>
<dbReference type="AlphaFoldDB" id="A0A554LHH3"/>
<organism evidence="3 4">
    <name type="scientific">Candidatus Berkelbacteria bacterium Licking1014_85</name>
    <dbReference type="NCBI Taxonomy" id="2017148"/>
    <lineage>
        <taxon>Bacteria</taxon>
        <taxon>Candidatus Berkelbacteria</taxon>
    </lineage>
</organism>
<proteinExistence type="predicted"/>
<gene>
    <name evidence="3" type="ORF">CEN91_492</name>
</gene>
<name>A0A554LHH3_9BACT</name>
<feature type="chain" id="PRO_5021754145" evidence="2">
    <location>
        <begin position="25"/>
        <end position="170"/>
    </location>
</feature>